<dbReference type="InterPro" id="IPR050275">
    <property type="entry name" value="PGM_Phosphatase"/>
</dbReference>
<sequence>MESVADDATVVLARHGETTWNRERRIQGWAPTSLTDTGREQARRLGTHLADSYDVDRLVASDLRRTRETARLVARHVACPVDYDRGWRERSFGVYQGLSYETLFEGHPEFAVHKIGVEAARTDPEGGESLLTARERVLDAWNRLVAEVPDGGTVAVVTHGGPLYVLLGHLRGQDIVTALTEHDQGNCAVSEVRLTEDGPVVVCDGDTDYRE</sequence>
<evidence type="ECO:0000313" key="5">
    <source>
        <dbReference type="EMBL" id="MFD1646500.1"/>
    </source>
</evidence>
<comment type="caution">
    <text evidence="5">The sequence shown here is derived from an EMBL/GenBank/DDBJ whole genome shotgun (WGS) entry which is preliminary data.</text>
</comment>
<name>A0ABD6DJJ3_9EURY</name>
<reference evidence="5 6" key="1">
    <citation type="journal article" date="2019" name="Int. J. Syst. Evol. Microbiol.">
        <title>The Global Catalogue of Microorganisms (GCM) 10K type strain sequencing project: providing services to taxonomists for standard genome sequencing and annotation.</title>
        <authorList>
            <consortium name="The Broad Institute Genomics Platform"/>
            <consortium name="The Broad Institute Genome Sequencing Center for Infectious Disease"/>
            <person name="Wu L."/>
            <person name="Ma J."/>
        </authorList>
    </citation>
    <scope>NUCLEOTIDE SEQUENCE [LARGE SCALE GENOMIC DNA]</scope>
    <source>
        <strain evidence="5 6">CGMCC 1.10390</strain>
    </source>
</reference>
<proteinExistence type="predicted"/>
<accession>A0ABD6DJJ3</accession>
<protein>
    <submittedName>
        <fullName evidence="5">Histidine phosphatase family protein</fullName>
        <ecNumber evidence="5">3.1.3.-</ecNumber>
    </submittedName>
</protein>
<dbReference type="Gene3D" id="3.40.50.1240">
    <property type="entry name" value="Phosphoglycerate mutase-like"/>
    <property type="match status" value="1"/>
</dbReference>
<dbReference type="RefSeq" id="WP_256401412.1">
    <property type="nucleotide sequence ID" value="NZ_JANHJR010000003.1"/>
</dbReference>
<feature type="active site" description="Proton donor/acceptor" evidence="3">
    <location>
        <position position="89"/>
    </location>
</feature>
<dbReference type="PANTHER" id="PTHR48100:SF1">
    <property type="entry name" value="HISTIDINE PHOSPHATASE FAMILY PROTEIN-RELATED"/>
    <property type="match status" value="1"/>
</dbReference>
<dbReference type="EC" id="3.1.3.-" evidence="5"/>
<feature type="active site" description="Tele-phosphohistidine intermediate" evidence="3">
    <location>
        <position position="15"/>
    </location>
</feature>
<evidence type="ECO:0000256" key="2">
    <source>
        <dbReference type="ARBA" id="ARBA00023235"/>
    </source>
</evidence>
<keyword evidence="5" id="KW-0378">Hydrolase</keyword>
<keyword evidence="6" id="KW-1185">Reference proteome</keyword>
<dbReference type="Proteomes" id="UP001597034">
    <property type="component" value="Unassembled WGS sequence"/>
</dbReference>
<dbReference type="InterPro" id="IPR013078">
    <property type="entry name" value="His_Pase_superF_clade-1"/>
</dbReference>
<dbReference type="GO" id="GO:0016787">
    <property type="term" value="F:hydrolase activity"/>
    <property type="evidence" value="ECO:0007669"/>
    <property type="project" value="UniProtKB-KW"/>
</dbReference>
<keyword evidence="1" id="KW-0324">Glycolysis</keyword>
<evidence type="ECO:0000256" key="3">
    <source>
        <dbReference type="PIRSR" id="PIRSR613078-1"/>
    </source>
</evidence>
<evidence type="ECO:0000256" key="4">
    <source>
        <dbReference type="PIRSR" id="PIRSR613078-2"/>
    </source>
</evidence>
<feature type="binding site" evidence="4">
    <location>
        <begin position="14"/>
        <end position="21"/>
    </location>
    <ligand>
        <name>substrate</name>
    </ligand>
</feature>
<dbReference type="InterPro" id="IPR001345">
    <property type="entry name" value="PG/BPGM_mutase_AS"/>
</dbReference>
<dbReference type="PROSITE" id="PS00175">
    <property type="entry name" value="PG_MUTASE"/>
    <property type="match status" value="1"/>
</dbReference>
<dbReference type="AlphaFoldDB" id="A0ABD6DJJ3"/>
<organism evidence="5 6">
    <name type="scientific">Haloarchaeobius litoreus</name>
    <dbReference type="NCBI Taxonomy" id="755306"/>
    <lineage>
        <taxon>Archaea</taxon>
        <taxon>Methanobacteriati</taxon>
        <taxon>Methanobacteriota</taxon>
        <taxon>Stenosarchaea group</taxon>
        <taxon>Halobacteria</taxon>
        <taxon>Halobacteriales</taxon>
        <taxon>Halorubellaceae</taxon>
        <taxon>Haloarchaeobius</taxon>
    </lineage>
</organism>
<evidence type="ECO:0000256" key="1">
    <source>
        <dbReference type="ARBA" id="ARBA00023152"/>
    </source>
</evidence>
<dbReference type="InterPro" id="IPR029033">
    <property type="entry name" value="His_PPase_superfam"/>
</dbReference>
<dbReference type="EMBL" id="JBHUDO010000003">
    <property type="protein sequence ID" value="MFD1646500.1"/>
    <property type="molecule type" value="Genomic_DNA"/>
</dbReference>
<dbReference type="Pfam" id="PF00300">
    <property type="entry name" value="His_Phos_1"/>
    <property type="match status" value="1"/>
</dbReference>
<dbReference type="SMART" id="SM00855">
    <property type="entry name" value="PGAM"/>
    <property type="match status" value="1"/>
</dbReference>
<keyword evidence="2" id="KW-0413">Isomerase</keyword>
<evidence type="ECO:0000313" key="6">
    <source>
        <dbReference type="Proteomes" id="UP001597034"/>
    </source>
</evidence>
<dbReference type="CDD" id="cd07067">
    <property type="entry name" value="HP_PGM_like"/>
    <property type="match status" value="1"/>
</dbReference>
<dbReference type="PANTHER" id="PTHR48100">
    <property type="entry name" value="BROAD-SPECIFICITY PHOSPHATASE YOR283W-RELATED"/>
    <property type="match status" value="1"/>
</dbReference>
<dbReference type="SUPFAM" id="SSF53254">
    <property type="entry name" value="Phosphoglycerate mutase-like"/>
    <property type="match status" value="1"/>
</dbReference>
<gene>
    <name evidence="5" type="ORF">ACFSBL_12495</name>
</gene>
<feature type="binding site" evidence="4">
    <location>
        <position position="65"/>
    </location>
    <ligand>
        <name>substrate</name>
    </ligand>
</feature>